<feature type="domain" description="Fibronectin type-III" evidence="4">
    <location>
        <begin position="482"/>
        <end position="578"/>
    </location>
</feature>
<dbReference type="Gene3D" id="2.160.20.10">
    <property type="entry name" value="Single-stranded right-handed beta-helix, Pectin lyase-like"/>
    <property type="match status" value="1"/>
</dbReference>
<keyword evidence="6" id="KW-1185">Reference proteome</keyword>
<dbReference type="InterPro" id="IPR012334">
    <property type="entry name" value="Pectin_lyas_fold"/>
</dbReference>
<dbReference type="RefSeq" id="WP_177720459.1">
    <property type="nucleotide sequence ID" value="NZ_JACRSQ010000004.1"/>
</dbReference>
<keyword evidence="2" id="KW-0472">Membrane</keyword>
<proteinExistence type="predicted"/>
<dbReference type="SUPFAM" id="SSF49265">
    <property type="entry name" value="Fibronectin type III"/>
    <property type="match status" value="1"/>
</dbReference>
<evidence type="ECO:0000259" key="4">
    <source>
        <dbReference type="PROSITE" id="PS50853"/>
    </source>
</evidence>
<feature type="transmembrane region" description="Helical" evidence="2">
    <location>
        <begin position="1291"/>
        <end position="1309"/>
    </location>
</feature>
<feature type="region of interest" description="Disordered" evidence="1">
    <location>
        <begin position="1253"/>
        <end position="1289"/>
    </location>
</feature>
<gene>
    <name evidence="5" type="ORF">H8730_04570</name>
</gene>
<dbReference type="Gene3D" id="2.60.40.10">
    <property type="entry name" value="Immunoglobulins"/>
    <property type="match status" value="1"/>
</dbReference>
<dbReference type="SMART" id="SM00710">
    <property type="entry name" value="PbH1"/>
    <property type="match status" value="7"/>
</dbReference>
<feature type="compositionally biased region" description="Basic and acidic residues" evidence="1">
    <location>
        <begin position="1264"/>
        <end position="1273"/>
    </location>
</feature>
<dbReference type="InterPro" id="IPR003961">
    <property type="entry name" value="FN3_dom"/>
</dbReference>
<sequence length="1319" mass="144179">MNKGKKWGSVLLSAVLTLTSVTSLFTGAIYAAPDGYQMAELELIDGENVPLVSEAGSFGRLSGEEGSVVYHTDPEGDYIRLVHENGNADLTPSLGYVFPEGTAESKVTVEYDLRLDTALKVNDKYLTAGFDSAIKPFGFDGYAARTLLNRNGICVDEGGMWSFVPTDCEVDEDGDLLSGVWNSWKMVLDMTSGKYQTYVNGVLKGEAIADTSNVKKFMLGFGNWGGNPALTYSVKNFRVSFEDSTASGGDVEEWAPDPFTQGDAWTAPENAEETWVLNDQIANMSVGESLPAYSSGEVGFSVYAVSDSPENDTLQVKGEGDQKYVEISYSGTKDRNPQLVFNLPNTYKAGTVSVDFKLYMKPGSAMHWMEAVLGADAVGIDNGAAYAGRLILDGNGYAEASGGPWLSTKPFRAGGWYRYVVTIDVGLQTMNVKIWTPLDTEPSSFDYTLSQKRNVSQFVVKPYAPGSGVLCVKDVALSYVAPDRTPSLMAPKDDTYMADVNPTFTWSNTGADSYTLEISKTSDFSGDVIRITGLTDTTYTPETPLESFTEYYWRVTAVTGGEEPITSAETFMLTTESEDIEGNVYYAKNFGLVEGIFSEEIPEERAIAQHNAAIIQNLLDKAGKKGGGTVILPEGDFCLCGDYTTYDARILYIRYDNVTLTGQGRDENGVYKTRLHTNSRRSVDEKVYRNGGIVIVGTPFGSEKARENIEISHFEMDGGRGYTGRSDWGFDPNIDWGWDISHQGIVVSKDDLVTNVTLDDLYVHSYSGETLYVGGKSVGYLEVKNCTLADTNASCFNLNAKYLNVHDNQFGSPDGRCRFWIEYCPRKCLVEYSFDTSVIPEGIEPDTAYFRNNKFYNSVNAHGIAIAQGDCTEYAMYFENNEIDNSLDENNNGIFQLAGAVYGPIYIRNNTIQNTHGPILVFSYGGGTVDENGVPNVDWAKNKNIYLENNTCVNLGSPIIDLMGSWGVWDPTLNDGAGGVAPWTQPVENLYIRNNYFEGADPQNKSIAIGSFYDTIESAIELNNTEVSGNTFKNCLAPEEVRAFIGKVPLFKDNTYSNVTATSLGGIANLDGSSAELKPVYEYLTLTASEAVNPTFRVGKNENGQKVTITGGVKTNPVTFVRGAESYFVPEEYRLEEGDTIVFVYDAEKAIWNFVSFEKASEEEKPPAVDPGTMYEITATAGEGGTITPDGKITVPSGGEITYVISAEKGYRVDKVILDGEKEVELLDGTYTFYEVNQNHSIHVTFIRIHDISEEPTEGPTEGPTERPTKEPTEGPGDETTPPPATGDSNAGNIFAVLSALALVAILYLSRKKVSDFRG</sequence>
<dbReference type="InterPro" id="IPR011050">
    <property type="entry name" value="Pectin_lyase_fold/virulence"/>
</dbReference>
<name>A0A926DT58_9FIRM</name>
<dbReference type="EMBL" id="JACRSQ010000004">
    <property type="protein sequence ID" value="MBC8542820.1"/>
    <property type="molecule type" value="Genomic_DNA"/>
</dbReference>
<evidence type="ECO:0000256" key="2">
    <source>
        <dbReference type="SAM" id="Phobius"/>
    </source>
</evidence>
<dbReference type="PROSITE" id="PS50853">
    <property type="entry name" value="FN3"/>
    <property type="match status" value="1"/>
</dbReference>
<dbReference type="SUPFAM" id="SSF51126">
    <property type="entry name" value="Pectin lyase-like"/>
    <property type="match status" value="1"/>
</dbReference>
<evidence type="ECO:0000256" key="1">
    <source>
        <dbReference type="SAM" id="MobiDB-lite"/>
    </source>
</evidence>
<comment type="caution">
    <text evidence="5">The sequence shown here is derived from an EMBL/GenBank/DDBJ whole genome shotgun (WGS) entry which is preliminary data.</text>
</comment>
<evidence type="ECO:0000313" key="5">
    <source>
        <dbReference type="EMBL" id="MBC8542820.1"/>
    </source>
</evidence>
<accession>A0A926DT58</accession>
<evidence type="ECO:0000313" key="6">
    <source>
        <dbReference type="Proteomes" id="UP000657006"/>
    </source>
</evidence>
<dbReference type="InterPro" id="IPR036116">
    <property type="entry name" value="FN3_sf"/>
</dbReference>
<keyword evidence="2" id="KW-1133">Transmembrane helix</keyword>
<feature type="chain" id="PRO_5036990351" evidence="3">
    <location>
        <begin position="32"/>
        <end position="1319"/>
    </location>
</feature>
<reference evidence="5" key="1">
    <citation type="submission" date="2020-08" db="EMBL/GenBank/DDBJ databases">
        <title>Genome public.</title>
        <authorList>
            <person name="Liu C."/>
            <person name="Sun Q."/>
        </authorList>
    </citation>
    <scope>NUCLEOTIDE SEQUENCE</scope>
    <source>
        <strain evidence="5">NSJ-32</strain>
    </source>
</reference>
<keyword evidence="2" id="KW-0812">Transmembrane</keyword>
<organism evidence="5 6">
    <name type="scientific">Bianquea renquensis</name>
    <dbReference type="NCBI Taxonomy" id="2763661"/>
    <lineage>
        <taxon>Bacteria</taxon>
        <taxon>Bacillati</taxon>
        <taxon>Bacillota</taxon>
        <taxon>Clostridia</taxon>
        <taxon>Eubacteriales</taxon>
        <taxon>Bianqueaceae</taxon>
        <taxon>Bianquea</taxon>
    </lineage>
</organism>
<feature type="signal peptide" evidence="3">
    <location>
        <begin position="1"/>
        <end position="31"/>
    </location>
</feature>
<protein>
    <submittedName>
        <fullName evidence="5">PT domain-containing protein</fullName>
    </submittedName>
</protein>
<keyword evidence="3" id="KW-0732">Signal</keyword>
<evidence type="ECO:0000256" key="3">
    <source>
        <dbReference type="SAM" id="SignalP"/>
    </source>
</evidence>
<dbReference type="InterPro" id="IPR013783">
    <property type="entry name" value="Ig-like_fold"/>
</dbReference>
<dbReference type="Proteomes" id="UP000657006">
    <property type="component" value="Unassembled WGS sequence"/>
</dbReference>
<dbReference type="InterPro" id="IPR006626">
    <property type="entry name" value="PbH1"/>
</dbReference>